<accession>A0AA38SX77</accession>
<feature type="region of interest" description="Disordered" evidence="1">
    <location>
        <begin position="99"/>
        <end position="122"/>
    </location>
</feature>
<dbReference type="PANTHER" id="PTHR37263">
    <property type="entry name" value="EXPRESSED PROTEIN"/>
    <property type="match status" value="1"/>
</dbReference>
<dbReference type="EMBL" id="JARYMX010000007">
    <property type="protein sequence ID" value="KAJ9540083.1"/>
    <property type="molecule type" value="Genomic_DNA"/>
</dbReference>
<evidence type="ECO:0000313" key="3">
    <source>
        <dbReference type="Proteomes" id="UP001172457"/>
    </source>
</evidence>
<name>A0AA38SX77_9ASTR</name>
<gene>
    <name evidence="2" type="ORF">OSB04_026589</name>
</gene>
<evidence type="ECO:0000313" key="2">
    <source>
        <dbReference type="EMBL" id="KAJ9540083.1"/>
    </source>
</evidence>
<dbReference type="AlphaFoldDB" id="A0AA38SX77"/>
<reference evidence="2" key="1">
    <citation type="submission" date="2023-03" db="EMBL/GenBank/DDBJ databases">
        <title>Chromosome-scale reference genome and RAD-based genetic map of yellow starthistle (Centaurea solstitialis) reveal putative structural variation and QTLs associated with invader traits.</title>
        <authorList>
            <person name="Reatini B."/>
            <person name="Cang F.A."/>
            <person name="Jiang Q."/>
            <person name="Mckibben M.T.W."/>
            <person name="Barker M.S."/>
            <person name="Rieseberg L.H."/>
            <person name="Dlugosch K.M."/>
        </authorList>
    </citation>
    <scope>NUCLEOTIDE SEQUENCE</scope>
    <source>
        <strain evidence="2">CAN-66</strain>
        <tissue evidence="2">Leaf</tissue>
    </source>
</reference>
<evidence type="ECO:0000256" key="1">
    <source>
        <dbReference type="SAM" id="MobiDB-lite"/>
    </source>
</evidence>
<organism evidence="2 3">
    <name type="scientific">Centaurea solstitialis</name>
    <name type="common">yellow star-thistle</name>
    <dbReference type="NCBI Taxonomy" id="347529"/>
    <lineage>
        <taxon>Eukaryota</taxon>
        <taxon>Viridiplantae</taxon>
        <taxon>Streptophyta</taxon>
        <taxon>Embryophyta</taxon>
        <taxon>Tracheophyta</taxon>
        <taxon>Spermatophyta</taxon>
        <taxon>Magnoliopsida</taxon>
        <taxon>eudicotyledons</taxon>
        <taxon>Gunneridae</taxon>
        <taxon>Pentapetalae</taxon>
        <taxon>asterids</taxon>
        <taxon>campanulids</taxon>
        <taxon>Asterales</taxon>
        <taxon>Asteraceae</taxon>
        <taxon>Carduoideae</taxon>
        <taxon>Cardueae</taxon>
        <taxon>Centaureinae</taxon>
        <taxon>Centaurea</taxon>
    </lineage>
</organism>
<sequence>MAPISTFLSFIITTISSIYHFASQHLLHIAYNPLPNTPISRHTELPIPMPSEPITSKSADLILLQTRHIPLHNSQRTESTVFSQQKTKYVTNYSFVNPILPNPQSQRSKSANSHKYKGPNTEDREMHLWPSVKLRDSFKLEYLNNLEWNLKRLRSDKKKKKKNQTSESSNQESLLSDNDDDDREDNKDGCCGCASDVVRDFAMMFSCWCCCYCCGGKRLPVWKQVFQQSSELKLMPIPMLKSSCQSNLAPYGTLTLTTSSTDSQTRQ</sequence>
<feature type="compositionally biased region" description="Polar residues" evidence="1">
    <location>
        <begin position="102"/>
        <end position="111"/>
    </location>
</feature>
<feature type="compositionally biased region" description="Low complexity" evidence="1">
    <location>
        <begin position="166"/>
        <end position="176"/>
    </location>
</feature>
<comment type="caution">
    <text evidence="2">The sequence shown here is derived from an EMBL/GenBank/DDBJ whole genome shotgun (WGS) entry which is preliminary data.</text>
</comment>
<feature type="region of interest" description="Disordered" evidence="1">
    <location>
        <begin position="155"/>
        <end position="185"/>
    </location>
</feature>
<protein>
    <submittedName>
        <fullName evidence="2">Uncharacterized protein</fullName>
    </submittedName>
</protein>
<dbReference type="Proteomes" id="UP001172457">
    <property type="component" value="Chromosome 7"/>
</dbReference>
<dbReference type="PANTHER" id="PTHR37263:SF2">
    <property type="entry name" value="EXPRESSED PROTEIN"/>
    <property type="match status" value="1"/>
</dbReference>
<keyword evidence="3" id="KW-1185">Reference proteome</keyword>
<proteinExistence type="predicted"/>